<sequence length="60" mass="7210">MNIQTRHSAQKQIIELRIQIKKLRVNSDVLNHKAEAKEVLNALANVKEWYIVKRERTRMR</sequence>
<evidence type="ECO:0000313" key="2">
    <source>
        <dbReference type="Proteomes" id="UP001177670"/>
    </source>
</evidence>
<evidence type="ECO:0000313" key="1">
    <source>
        <dbReference type="EMBL" id="KAK1137793.1"/>
    </source>
</evidence>
<dbReference type="Proteomes" id="UP001177670">
    <property type="component" value="Unassembled WGS sequence"/>
</dbReference>
<name>A0AA40KYQ5_9HYME</name>
<organism evidence="1 2">
    <name type="scientific">Melipona bicolor</name>
    <dbReference type="NCBI Taxonomy" id="60889"/>
    <lineage>
        <taxon>Eukaryota</taxon>
        <taxon>Metazoa</taxon>
        <taxon>Ecdysozoa</taxon>
        <taxon>Arthropoda</taxon>
        <taxon>Hexapoda</taxon>
        <taxon>Insecta</taxon>
        <taxon>Pterygota</taxon>
        <taxon>Neoptera</taxon>
        <taxon>Endopterygota</taxon>
        <taxon>Hymenoptera</taxon>
        <taxon>Apocrita</taxon>
        <taxon>Aculeata</taxon>
        <taxon>Apoidea</taxon>
        <taxon>Anthophila</taxon>
        <taxon>Apidae</taxon>
        <taxon>Melipona</taxon>
    </lineage>
</organism>
<proteinExistence type="predicted"/>
<gene>
    <name evidence="1" type="ORF">K0M31_002287</name>
</gene>
<accession>A0AA40KYQ5</accession>
<keyword evidence="2" id="KW-1185">Reference proteome</keyword>
<reference evidence="1" key="1">
    <citation type="submission" date="2021-10" db="EMBL/GenBank/DDBJ databases">
        <title>Melipona bicolor Genome sequencing and assembly.</title>
        <authorList>
            <person name="Araujo N.S."/>
            <person name="Arias M.C."/>
        </authorList>
    </citation>
    <scope>NUCLEOTIDE SEQUENCE</scope>
    <source>
        <strain evidence="1">USP_2M_L1-L4_2017</strain>
        <tissue evidence="1">Whole body</tissue>
    </source>
</reference>
<dbReference type="AlphaFoldDB" id="A0AA40KYQ5"/>
<dbReference type="EMBL" id="JAHYIQ010000001">
    <property type="protein sequence ID" value="KAK1137793.1"/>
    <property type="molecule type" value="Genomic_DNA"/>
</dbReference>
<protein>
    <submittedName>
        <fullName evidence="1">Uncharacterized protein</fullName>
    </submittedName>
</protein>
<comment type="caution">
    <text evidence="1">The sequence shown here is derived from an EMBL/GenBank/DDBJ whole genome shotgun (WGS) entry which is preliminary data.</text>
</comment>